<feature type="transmembrane region" description="Helical" evidence="6">
    <location>
        <begin position="391"/>
        <end position="414"/>
    </location>
</feature>
<dbReference type="Pfam" id="PF13567">
    <property type="entry name" value="DUF4131"/>
    <property type="match status" value="1"/>
</dbReference>
<feature type="transmembrane region" description="Helical" evidence="6">
    <location>
        <begin position="59"/>
        <end position="79"/>
    </location>
</feature>
<evidence type="ECO:0000256" key="6">
    <source>
        <dbReference type="SAM" id="Phobius"/>
    </source>
</evidence>
<comment type="caution">
    <text evidence="9">The sequence shown here is derived from an EMBL/GenBank/DDBJ whole genome shotgun (WGS) entry which is preliminary data.</text>
</comment>
<proteinExistence type="predicted"/>
<comment type="subcellular location">
    <subcellularLocation>
        <location evidence="1">Cell membrane</location>
        <topology evidence="1">Multi-pass membrane protein</topology>
    </subcellularLocation>
</comment>
<feature type="transmembrane region" description="Helical" evidence="6">
    <location>
        <begin position="512"/>
        <end position="531"/>
    </location>
</feature>
<dbReference type="InterPro" id="IPR025405">
    <property type="entry name" value="DUF4131"/>
</dbReference>
<keyword evidence="5 6" id="KW-0472">Membrane</keyword>
<feature type="transmembrane region" description="Helical" evidence="6">
    <location>
        <begin position="32"/>
        <end position="52"/>
    </location>
</feature>
<evidence type="ECO:0000256" key="2">
    <source>
        <dbReference type="ARBA" id="ARBA00022475"/>
    </source>
</evidence>
<keyword evidence="3 6" id="KW-0812">Transmembrane</keyword>
<protein>
    <submittedName>
        <fullName evidence="9">ComEC/Rec2 family competence protein</fullName>
    </submittedName>
</protein>
<evidence type="ECO:0000313" key="9">
    <source>
        <dbReference type="EMBL" id="MBT1702527.1"/>
    </source>
</evidence>
<feature type="domain" description="DUF4131" evidence="8">
    <location>
        <begin position="36"/>
        <end position="192"/>
    </location>
</feature>
<feature type="transmembrane region" description="Helical" evidence="6">
    <location>
        <begin position="420"/>
        <end position="447"/>
    </location>
</feature>
<dbReference type="Proteomes" id="UP000772618">
    <property type="component" value="Unassembled WGS sequence"/>
</dbReference>
<feature type="transmembrane region" description="Helical" evidence="6">
    <location>
        <begin position="338"/>
        <end position="356"/>
    </location>
</feature>
<evidence type="ECO:0000313" key="10">
    <source>
        <dbReference type="Proteomes" id="UP000772618"/>
    </source>
</evidence>
<name>A0ABS5VM58_9BACT</name>
<evidence type="ECO:0000256" key="4">
    <source>
        <dbReference type="ARBA" id="ARBA00022989"/>
    </source>
</evidence>
<dbReference type="InterPro" id="IPR052159">
    <property type="entry name" value="Competence_DNA_uptake"/>
</dbReference>
<feature type="domain" description="ComEC/Rec2-related protein" evidence="7">
    <location>
        <begin position="238"/>
        <end position="507"/>
    </location>
</feature>
<feature type="transmembrane region" description="Helical" evidence="6">
    <location>
        <begin position="485"/>
        <end position="505"/>
    </location>
</feature>
<dbReference type="EMBL" id="JAHESD010000006">
    <property type="protein sequence ID" value="MBT1702527.1"/>
    <property type="molecule type" value="Genomic_DNA"/>
</dbReference>
<reference evidence="9 10" key="1">
    <citation type="submission" date="2021-05" db="EMBL/GenBank/DDBJ databases">
        <title>A Polyphasic approach of four new species of the genus Ohtaekwangia: Ohtaekwangia histidinii sp. nov., Ohtaekwangia cretensis sp. nov., Ohtaekwangia indiensis sp. nov., Ohtaekwangia reichenbachii sp. nov. from diverse environment.</title>
        <authorList>
            <person name="Octaviana S."/>
        </authorList>
    </citation>
    <scope>NUCLEOTIDE SEQUENCE [LARGE SCALE GENOMIC DNA]</scope>
    <source>
        <strain evidence="9 10">PWU20</strain>
    </source>
</reference>
<dbReference type="Pfam" id="PF03772">
    <property type="entry name" value="Competence"/>
    <property type="match status" value="1"/>
</dbReference>
<feature type="transmembrane region" description="Helical" evidence="6">
    <location>
        <begin position="292"/>
        <end position="308"/>
    </location>
</feature>
<dbReference type="RefSeq" id="WP_254152495.1">
    <property type="nucleotide sequence ID" value="NZ_JAHESD010000006.1"/>
</dbReference>
<feature type="transmembrane region" description="Helical" evidence="6">
    <location>
        <begin position="260"/>
        <end position="280"/>
    </location>
</feature>
<accession>A0ABS5VM58</accession>
<dbReference type="PANTHER" id="PTHR30619">
    <property type="entry name" value="DNA INTERNALIZATION/COMPETENCE PROTEIN COMEC/REC2"/>
    <property type="match status" value="1"/>
</dbReference>
<feature type="transmembrane region" description="Helical" evidence="6">
    <location>
        <begin position="314"/>
        <end position="331"/>
    </location>
</feature>
<feature type="transmembrane region" description="Helical" evidence="6">
    <location>
        <begin position="7"/>
        <end position="26"/>
    </location>
</feature>
<evidence type="ECO:0000256" key="5">
    <source>
        <dbReference type="ARBA" id="ARBA00023136"/>
    </source>
</evidence>
<gene>
    <name evidence="9" type="ORF">KK060_04500</name>
</gene>
<dbReference type="NCBIfam" id="TIGR00360">
    <property type="entry name" value="ComEC_N-term"/>
    <property type="match status" value="1"/>
</dbReference>
<dbReference type="PANTHER" id="PTHR30619:SF1">
    <property type="entry name" value="RECOMBINATION PROTEIN 2"/>
    <property type="match status" value="1"/>
</dbReference>
<evidence type="ECO:0000256" key="1">
    <source>
        <dbReference type="ARBA" id="ARBA00004651"/>
    </source>
</evidence>
<organism evidence="9 10">
    <name type="scientific">Chryseosolibacter indicus</name>
    <dbReference type="NCBI Taxonomy" id="2782351"/>
    <lineage>
        <taxon>Bacteria</taxon>
        <taxon>Pseudomonadati</taxon>
        <taxon>Bacteroidota</taxon>
        <taxon>Cytophagia</taxon>
        <taxon>Cytophagales</taxon>
        <taxon>Chryseotaleaceae</taxon>
        <taxon>Chryseosolibacter</taxon>
    </lineage>
</organism>
<feature type="transmembrane region" description="Helical" evidence="6">
    <location>
        <begin position="454"/>
        <end position="473"/>
    </location>
</feature>
<keyword evidence="2" id="KW-1003">Cell membrane</keyword>
<sequence length="699" mass="78195">MFRWIPYTFIRVVAFFIAGILLGIYSPAFLSVAYSSALLIFLATAYFLLVFFRRVSGGYFFNPGYLALSFIFVCGYLNVSLKTEIFRGTHFSSSLTPVDAYTVVISSAPQEKGQSWKAEGRVIKVSSDSWYPAEGNVLLYFKKSDFSIPFNYGDILLIKGKPLPVPPPPNPGEFDYQRYLSFRNIYHQHFLETHQVTMIGHEPPSWLMSYAIAARKWSRLTLERFTVGDQEKAIAAALVLGVTDGLDNELLNAYAATGTMHVLAVSGLHISIIYAILLFMLKPVVEKGRAPWLLAVVSLLILWAYAFITGLSPSVLRAVVMFSFLIIAKALSRDTNIYNTLAASAFCLLVYDPFLIMSVGFQLSYMAVFAIVYLQPFIYNAWQPSALVVDCVWKATCVSVAAQVGTFILGLLYFHQFPNYFLLSNLLIIPLSFAVLIGGLAVLACSVIPAIANILGYLLTGFIKLMNVIVSVIELMPYSLVEDVYITPFQALLLTGIISFIILMFQYRKFSFIYPAFLLVLVYSATTWHSYFTTLNASSIVVYKVPGHTAVDLKQGTHALFLTDTTLVKNEDQIKFHINPNRIITATEFVSLASNKEVCRETEGARLIVWNGKKVLIIDSKKFITNRPSVQFDLIVIANNSVESITSLQPWCSTTPVILDSSNSYYYSTKILEQAKALEVDVHSVAHEGAYIYRFDKQS</sequence>
<feature type="transmembrane region" description="Helical" evidence="6">
    <location>
        <begin position="362"/>
        <end position="379"/>
    </location>
</feature>
<keyword evidence="10" id="KW-1185">Reference proteome</keyword>
<dbReference type="InterPro" id="IPR004477">
    <property type="entry name" value="ComEC_N"/>
</dbReference>
<keyword evidence="4 6" id="KW-1133">Transmembrane helix</keyword>
<evidence type="ECO:0000259" key="7">
    <source>
        <dbReference type="Pfam" id="PF03772"/>
    </source>
</evidence>
<evidence type="ECO:0000259" key="8">
    <source>
        <dbReference type="Pfam" id="PF13567"/>
    </source>
</evidence>
<evidence type="ECO:0000256" key="3">
    <source>
        <dbReference type="ARBA" id="ARBA00022692"/>
    </source>
</evidence>